<dbReference type="InterPro" id="IPR012337">
    <property type="entry name" value="RNaseH-like_sf"/>
</dbReference>
<dbReference type="InterPro" id="IPR036397">
    <property type="entry name" value="RNaseH_sf"/>
</dbReference>
<comment type="caution">
    <text evidence="5">The sequence shown here is derived from an EMBL/GenBank/DDBJ whole genome shotgun (WGS) entry which is preliminary data.</text>
</comment>
<dbReference type="Proteomes" id="UP000825483">
    <property type="component" value="Unassembled WGS sequence"/>
</dbReference>
<dbReference type="InterPro" id="IPR013520">
    <property type="entry name" value="Ribonucl_H"/>
</dbReference>
<dbReference type="PANTHER" id="PTHR30231:SF4">
    <property type="entry name" value="PROTEIN NEN2"/>
    <property type="match status" value="1"/>
</dbReference>
<dbReference type="SUPFAM" id="SSF53098">
    <property type="entry name" value="Ribonuclease H-like"/>
    <property type="match status" value="1"/>
</dbReference>
<name>A0A9R1CAI1_9BACT</name>
<dbReference type="Gene3D" id="3.30.420.10">
    <property type="entry name" value="Ribonuclease H-like superfamily/Ribonuclease H"/>
    <property type="match status" value="1"/>
</dbReference>
<dbReference type="GO" id="GO:0003676">
    <property type="term" value="F:nucleic acid binding"/>
    <property type="evidence" value="ECO:0007669"/>
    <property type="project" value="InterPro"/>
</dbReference>
<gene>
    <name evidence="5" type="ORF">PRLR5076_19340</name>
</gene>
<evidence type="ECO:0000256" key="1">
    <source>
        <dbReference type="ARBA" id="ARBA00022722"/>
    </source>
</evidence>
<dbReference type="SMART" id="SM00479">
    <property type="entry name" value="EXOIII"/>
    <property type="match status" value="1"/>
</dbReference>
<reference evidence="5" key="1">
    <citation type="journal article" date="2022" name="Int. J. Syst. Evol. Microbiol.">
        <title>Prevotella lacticifex sp. nov., isolated from the rumen of cows.</title>
        <authorList>
            <person name="Shinkai T."/>
            <person name="Ikeyama N."/>
            <person name="Kumagai M."/>
            <person name="Ohmori H."/>
            <person name="Sakamoto M."/>
            <person name="Ohkuma M."/>
            <person name="Mitsumori M."/>
        </authorList>
    </citation>
    <scope>NUCLEOTIDE SEQUENCE</scope>
    <source>
        <strain evidence="5">R5076</strain>
    </source>
</reference>
<organism evidence="5 6">
    <name type="scientific">Prevotella lacticifex</name>
    <dbReference type="NCBI Taxonomy" id="2854755"/>
    <lineage>
        <taxon>Bacteria</taxon>
        <taxon>Pseudomonadati</taxon>
        <taxon>Bacteroidota</taxon>
        <taxon>Bacteroidia</taxon>
        <taxon>Bacteroidales</taxon>
        <taxon>Prevotellaceae</taxon>
        <taxon>Prevotella</taxon>
    </lineage>
</organism>
<dbReference type="AlphaFoldDB" id="A0A9R1CAI1"/>
<dbReference type="PANTHER" id="PTHR30231">
    <property type="entry name" value="DNA POLYMERASE III SUBUNIT EPSILON"/>
    <property type="match status" value="1"/>
</dbReference>
<evidence type="ECO:0000259" key="4">
    <source>
        <dbReference type="SMART" id="SM00479"/>
    </source>
</evidence>
<evidence type="ECO:0000256" key="3">
    <source>
        <dbReference type="ARBA" id="ARBA00022839"/>
    </source>
</evidence>
<keyword evidence="2" id="KW-0378">Hydrolase</keyword>
<keyword evidence="1" id="KW-0540">Nuclease</keyword>
<dbReference type="GO" id="GO:0006259">
    <property type="term" value="P:DNA metabolic process"/>
    <property type="evidence" value="ECO:0007669"/>
    <property type="project" value="UniProtKB-ARBA"/>
</dbReference>
<accession>A0A9R1CAI1</accession>
<protein>
    <recommendedName>
        <fullName evidence="4">Exonuclease domain-containing protein</fullName>
    </recommendedName>
</protein>
<keyword evidence="3" id="KW-0269">Exonuclease</keyword>
<evidence type="ECO:0000313" key="5">
    <source>
        <dbReference type="EMBL" id="GJG59083.1"/>
    </source>
</evidence>
<keyword evidence="6" id="KW-1185">Reference proteome</keyword>
<feature type="domain" description="Exonuclease" evidence="4">
    <location>
        <begin position="2"/>
        <end position="189"/>
    </location>
</feature>
<dbReference type="CDD" id="cd06127">
    <property type="entry name" value="DEDDh"/>
    <property type="match status" value="1"/>
</dbReference>
<proteinExistence type="predicted"/>
<dbReference type="GeneID" id="72466877"/>
<dbReference type="EMBL" id="BPUB01000002">
    <property type="protein sequence ID" value="GJG59083.1"/>
    <property type="molecule type" value="Genomic_DNA"/>
</dbReference>
<dbReference type="RefSeq" id="WP_223928907.1">
    <property type="nucleotide sequence ID" value="NZ_BPTU01000001.1"/>
</dbReference>
<evidence type="ECO:0000256" key="2">
    <source>
        <dbReference type="ARBA" id="ARBA00022801"/>
    </source>
</evidence>
<dbReference type="GO" id="GO:0008408">
    <property type="term" value="F:3'-5' exonuclease activity"/>
    <property type="evidence" value="ECO:0007669"/>
    <property type="project" value="TreeGrafter"/>
</dbReference>
<sequence length="189" mass="21577">MKLVLFDLETTGTDIRKNGVHQISGKVIVNGNVKEVFDFKVCPKEGAEYDATALEIGKVTEEQLKAYPPMREVYSKFVAMLDKYVSKYNKTDKFFLVGYNNAHFDNQFLRQWFMDNGNKYFGSYFWSNSFDCMVLATAALAEKRASMQDFKQATVAEALGVTIDSEKLHDASYDIELCHAIYDKVCGKY</sequence>
<evidence type="ECO:0000313" key="6">
    <source>
        <dbReference type="Proteomes" id="UP000825483"/>
    </source>
</evidence>
<dbReference type="Pfam" id="PF00929">
    <property type="entry name" value="RNase_T"/>
    <property type="match status" value="1"/>
</dbReference>